<evidence type="ECO:0000256" key="1">
    <source>
        <dbReference type="SAM" id="MobiDB-lite"/>
    </source>
</evidence>
<keyword evidence="3" id="KW-1185">Reference proteome</keyword>
<feature type="compositionally biased region" description="Polar residues" evidence="1">
    <location>
        <begin position="40"/>
        <end position="53"/>
    </location>
</feature>
<evidence type="ECO:0000313" key="2">
    <source>
        <dbReference type="EMBL" id="KAK3728798.1"/>
    </source>
</evidence>
<dbReference type="AlphaFoldDB" id="A0AAE1CQQ7"/>
<gene>
    <name evidence="2" type="ORF">RRG08_013521</name>
</gene>
<comment type="caution">
    <text evidence="2">The sequence shown here is derived from an EMBL/GenBank/DDBJ whole genome shotgun (WGS) entry which is preliminary data.</text>
</comment>
<evidence type="ECO:0000313" key="3">
    <source>
        <dbReference type="Proteomes" id="UP001283361"/>
    </source>
</evidence>
<reference evidence="2" key="1">
    <citation type="journal article" date="2023" name="G3 (Bethesda)">
        <title>A reference genome for the long-term kleptoplast-retaining sea slug Elysia crispata morphotype clarki.</title>
        <authorList>
            <person name="Eastman K.E."/>
            <person name="Pendleton A.L."/>
            <person name="Shaikh M.A."/>
            <person name="Suttiyut T."/>
            <person name="Ogas R."/>
            <person name="Tomko P."/>
            <person name="Gavelis G."/>
            <person name="Widhalm J.R."/>
            <person name="Wisecaver J.H."/>
        </authorList>
    </citation>
    <scope>NUCLEOTIDE SEQUENCE</scope>
    <source>
        <strain evidence="2">ECLA1</strain>
    </source>
</reference>
<sequence length="107" mass="12396">MRKGEGAHRVRGGQRSLFIATIQHERTSLHKDYKEERNSPLKNDITQDTSRMQSIDHFPPDDPPGFQILMDTHPHPWPAVMAAHQETNYTPRGLDLTRGHTTLFDRR</sequence>
<dbReference type="Proteomes" id="UP001283361">
    <property type="component" value="Unassembled WGS sequence"/>
</dbReference>
<name>A0AAE1CQQ7_9GAST</name>
<accession>A0AAE1CQQ7</accession>
<protein>
    <submittedName>
        <fullName evidence="2">Uncharacterized protein</fullName>
    </submittedName>
</protein>
<organism evidence="2 3">
    <name type="scientific">Elysia crispata</name>
    <name type="common">lettuce slug</name>
    <dbReference type="NCBI Taxonomy" id="231223"/>
    <lineage>
        <taxon>Eukaryota</taxon>
        <taxon>Metazoa</taxon>
        <taxon>Spiralia</taxon>
        <taxon>Lophotrochozoa</taxon>
        <taxon>Mollusca</taxon>
        <taxon>Gastropoda</taxon>
        <taxon>Heterobranchia</taxon>
        <taxon>Euthyneura</taxon>
        <taxon>Panpulmonata</taxon>
        <taxon>Sacoglossa</taxon>
        <taxon>Placobranchoidea</taxon>
        <taxon>Plakobranchidae</taxon>
        <taxon>Elysia</taxon>
    </lineage>
</organism>
<dbReference type="EMBL" id="JAWDGP010007172">
    <property type="protein sequence ID" value="KAK3728798.1"/>
    <property type="molecule type" value="Genomic_DNA"/>
</dbReference>
<proteinExistence type="predicted"/>
<feature type="region of interest" description="Disordered" evidence="1">
    <location>
        <begin position="33"/>
        <end position="65"/>
    </location>
</feature>